<dbReference type="SUPFAM" id="SSF54631">
    <property type="entry name" value="CBS-domain pair"/>
    <property type="match status" value="1"/>
</dbReference>
<dbReference type="InterPro" id="IPR051676">
    <property type="entry name" value="UPF0053_domain"/>
</dbReference>
<dbReference type="Pfam" id="PF03471">
    <property type="entry name" value="CorC_HlyC"/>
    <property type="match status" value="1"/>
</dbReference>
<dbReference type="InterPro" id="IPR016169">
    <property type="entry name" value="FAD-bd_PCMH_sub2"/>
</dbReference>
<keyword evidence="7" id="KW-1185">Reference proteome</keyword>
<dbReference type="FunFam" id="3.10.580.10:FF:000002">
    <property type="entry name" value="Magnesium/cobalt efflux protein CorC"/>
    <property type="match status" value="1"/>
</dbReference>
<dbReference type="InterPro" id="IPR036318">
    <property type="entry name" value="FAD-bd_PCMH-like_sf"/>
</dbReference>
<accession>A0A841L7U6</accession>
<dbReference type="CDD" id="cd04590">
    <property type="entry name" value="CBS_pair_CorC_HlyC_assoc"/>
    <property type="match status" value="1"/>
</dbReference>
<evidence type="ECO:0000313" key="6">
    <source>
        <dbReference type="EMBL" id="MBB6228510.1"/>
    </source>
</evidence>
<dbReference type="RefSeq" id="WP_341534462.1">
    <property type="nucleotide sequence ID" value="NZ_JACIIV010000020.1"/>
</dbReference>
<dbReference type="InterPro" id="IPR046342">
    <property type="entry name" value="CBS_dom_sf"/>
</dbReference>
<evidence type="ECO:0000259" key="5">
    <source>
        <dbReference type="PROSITE" id="PS51371"/>
    </source>
</evidence>
<dbReference type="SMART" id="SM01091">
    <property type="entry name" value="CorC_HlyC"/>
    <property type="match status" value="1"/>
</dbReference>
<organism evidence="6 7">
    <name type="scientific">Polymorphobacter multimanifer</name>
    <dbReference type="NCBI Taxonomy" id="1070431"/>
    <lineage>
        <taxon>Bacteria</taxon>
        <taxon>Pseudomonadati</taxon>
        <taxon>Pseudomonadota</taxon>
        <taxon>Alphaproteobacteria</taxon>
        <taxon>Sphingomonadales</taxon>
        <taxon>Sphingosinicellaceae</taxon>
        <taxon>Polymorphobacter</taxon>
    </lineage>
</organism>
<dbReference type="Gene3D" id="3.10.580.10">
    <property type="entry name" value="CBS-domain"/>
    <property type="match status" value="1"/>
</dbReference>
<dbReference type="EMBL" id="JACIIV010000020">
    <property type="protein sequence ID" value="MBB6228510.1"/>
    <property type="molecule type" value="Genomic_DNA"/>
</dbReference>
<dbReference type="Proteomes" id="UP000538147">
    <property type="component" value="Unassembled WGS sequence"/>
</dbReference>
<protein>
    <submittedName>
        <fullName evidence="6">CBS domain containing-hemolysin-like protein</fullName>
    </submittedName>
</protein>
<comment type="caution">
    <text evidence="6">The sequence shown here is derived from an EMBL/GenBank/DDBJ whole genome shotgun (WGS) entry which is preliminary data.</text>
</comment>
<keyword evidence="3 4" id="KW-0129">CBS domain</keyword>
<feature type="domain" description="CBS" evidence="5">
    <location>
        <begin position="150"/>
        <end position="210"/>
    </location>
</feature>
<dbReference type="SUPFAM" id="SSF56176">
    <property type="entry name" value="FAD-binding/transporter-associated domain-like"/>
    <property type="match status" value="1"/>
</dbReference>
<reference evidence="6 7" key="1">
    <citation type="submission" date="2020-08" db="EMBL/GenBank/DDBJ databases">
        <title>Genomic Encyclopedia of Type Strains, Phase IV (KMG-IV): sequencing the most valuable type-strain genomes for metagenomic binning, comparative biology and taxonomic classification.</title>
        <authorList>
            <person name="Goeker M."/>
        </authorList>
    </citation>
    <scope>NUCLEOTIDE SEQUENCE [LARGE SCALE GENOMIC DNA]</scope>
    <source>
        <strain evidence="6 7">DSM 102189</strain>
    </source>
</reference>
<dbReference type="InterPro" id="IPR044751">
    <property type="entry name" value="Ion_transp-like_CBS"/>
</dbReference>
<comment type="similarity">
    <text evidence="1">Belongs to the UPF0053 family. Hemolysin C subfamily.</text>
</comment>
<evidence type="ECO:0000256" key="3">
    <source>
        <dbReference type="ARBA" id="ARBA00023122"/>
    </source>
</evidence>
<gene>
    <name evidence="6" type="ORF">FHS79_002700</name>
</gene>
<dbReference type="Gene3D" id="3.30.465.10">
    <property type="match status" value="1"/>
</dbReference>
<keyword evidence="2" id="KW-0677">Repeat</keyword>
<dbReference type="AlphaFoldDB" id="A0A841L7U6"/>
<evidence type="ECO:0000256" key="1">
    <source>
        <dbReference type="ARBA" id="ARBA00006446"/>
    </source>
</evidence>
<dbReference type="GO" id="GO:0050660">
    <property type="term" value="F:flavin adenine dinucleotide binding"/>
    <property type="evidence" value="ECO:0007669"/>
    <property type="project" value="InterPro"/>
</dbReference>
<evidence type="ECO:0000256" key="2">
    <source>
        <dbReference type="ARBA" id="ARBA00022737"/>
    </source>
</evidence>
<dbReference type="InterPro" id="IPR000644">
    <property type="entry name" value="CBS_dom"/>
</dbReference>
<dbReference type="Pfam" id="PF00571">
    <property type="entry name" value="CBS"/>
    <property type="match status" value="2"/>
</dbReference>
<evidence type="ECO:0000256" key="4">
    <source>
        <dbReference type="PROSITE-ProRule" id="PRU00703"/>
    </source>
</evidence>
<dbReference type="PANTHER" id="PTHR43099">
    <property type="entry name" value="UPF0053 PROTEIN YRKA"/>
    <property type="match status" value="1"/>
</dbReference>
<dbReference type="InterPro" id="IPR005170">
    <property type="entry name" value="Transptr-assoc_dom"/>
</dbReference>
<dbReference type="PROSITE" id="PS51371">
    <property type="entry name" value="CBS"/>
    <property type="match status" value="1"/>
</dbReference>
<dbReference type="PANTHER" id="PTHR43099:SF2">
    <property type="entry name" value="UPF0053 PROTEIN YRKA"/>
    <property type="match status" value="1"/>
</dbReference>
<proteinExistence type="inferred from homology"/>
<evidence type="ECO:0000313" key="7">
    <source>
        <dbReference type="Proteomes" id="UP000538147"/>
    </source>
</evidence>
<sequence>MADQEGDSSTDLTGRLWRSVLRLLGQAPETSLRESLEEAIDEHSDDVDSDDDLTAVERTMLKNILHFGERRVGDIAVPRSDMVMFDESQGFPALVAFIREAGHSRVPVWRGDRDQIIGMAHVKDIYTLIAETFSDAVSSSRFADQPIEPLLRPVLFVPASMRIVDLLARMRAGRTHMAIMIDEYGGSDGLVTIEDLVEEIVGDIEDEHDEDEAALIQSIGEDLWEADARLTLDELEETLGLKFGDAEIDAEVDTLGGMVFMLAGRVPAPGESVEAPGGWRFEVIDGDLRRVKRLRLHAPEPREIRQHA</sequence>
<name>A0A841L7U6_9SPHN</name>